<proteinExistence type="predicted"/>
<reference evidence="9 10" key="1">
    <citation type="submission" date="2016-08" db="EMBL/GenBank/DDBJ databases">
        <title>Genomes of anaerobic fungi encode conserved fungal cellulosomes for biomass hydrolysis.</title>
        <authorList>
            <consortium name="DOE Joint Genome Institute"/>
            <person name="Haitjema C.H."/>
            <person name="Gilmore S.P."/>
            <person name="Henske J.K."/>
            <person name="Solomon K.V."/>
            <person name="De Groot R."/>
            <person name="Kuo A."/>
            <person name="Mondo S.J."/>
            <person name="Salamov A.A."/>
            <person name="Labutti K."/>
            <person name="Zhao Z."/>
            <person name="Chiniquy J."/>
            <person name="Barry K."/>
            <person name="Brewer H.M."/>
            <person name="Purvine S.O."/>
            <person name="Wright A.T."/>
            <person name="Boxma B."/>
            <person name="Van Alen T."/>
            <person name="Hackstein J.H."/>
            <person name="Baker S.E."/>
            <person name="Grigoriev I.V."/>
            <person name="O'Malley M.A."/>
        </authorList>
    </citation>
    <scope>NUCLEOTIDE SEQUENCE [LARGE SCALE GENOMIC DNA]</scope>
    <source>
        <strain evidence="10">finn</strain>
    </source>
</reference>
<keyword evidence="5 7" id="KW-0472">Membrane</keyword>
<comment type="caution">
    <text evidence="9">The sequence shown here is derived from an EMBL/GenBank/DDBJ whole genome shotgun (WGS) entry which is preliminary data.</text>
</comment>
<feature type="transmembrane region" description="Helical" evidence="7">
    <location>
        <begin position="382"/>
        <end position="401"/>
    </location>
</feature>
<feature type="transmembrane region" description="Helical" evidence="7">
    <location>
        <begin position="355"/>
        <end position="376"/>
    </location>
</feature>
<dbReference type="InterPro" id="IPR000620">
    <property type="entry name" value="EamA_dom"/>
</dbReference>
<evidence type="ECO:0000313" key="9">
    <source>
        <dbReference type="EMBL" id="ORX60937.1"/>
    </source>
</evidence>
<reference evidence="9 10" key="2">
    <citation type="submission" date="2016-08" db="EMBL/GenBank/DDBJ databases">
        <title>Pervasive Adenine N6-methylation of Active Genes in Fungi.</title>
        <authorList>
            <consortium name="DOE Joint Genome Institute"/>
            <person name="Mondo S.J."/>
            <person name="Dannebaum R.O."/>
            <person name="Kuo R.C."/>
            <person name="Labutti K."/>
            <person name="Haridas S."/>
            <person name="Kuo A."/>
            <person name="Salamov A."/>
            <person name="Ahrendt S.R."/>
            <person name="Lipzen A."/>
            <person name="Sullivan W."/>
            <person name="Andreopoulos W.B."/>
            <person name="Clum A."/>
            <person name="Lindquist E."/>
            <person name="Daum C."/>
            <person name="Ramamoorthy G.K."/>
            <person name="Gryganskyi A."/>
            <person name="Culley D."/>
            <person name="Magnuson J.K."/>
            <person name="James T.Y."/>
            <person name="O'Malley M.A."/>
            <person name="Stajich J.E."/>
            <person name="Spatafora J.W."/>
            <person name="Visel A."/>
            <person name="Grigoriev I.V."/>
        </authorList>
    </citation>
    <scope>NUCLEOTIDE SEQUENCE [LARGE SCALE GENOMIC DNA]</scope>
    <source>
        <strain evidence="10">finn</strain>
    </source>
</reference>
<keyword evidence="6" id="KW-0175">Coiled coil</keyword>
<feature type="transmembrane region" description="Helical" evidence="7">
    <location>
        <begin position="284"/>
        <end position="306"/>
    </location>
</feature>
<dbReference type="Pfam" id="PF00892">
    <property type="entry name" value="EamA"/>
    <property type="match status" value="1"/>
</dbReference>
<feature type="transmembrane region" description="Helical" evidence="7">
    <location>
        <begin position="52"/>
        <end position="72"/>
    </location>
</feature>
<feature type="transmembrane region" description="Helical" evidence="7">
    <location>
        <begin position="12"/>
        <end position="32"/>
    </location>
</feature>
<keyword evidence="3 7" id="KW-0812">Transmembrane</keyword>
<dbReference type="InterPro" id="IPR050638">
    <property type="entry name" value="AA-Vitamin_Transporters"/>
</dbReference>
<keyword evidence="4 7" id="KW-1133">Transmembrane helix</keyword>
<comment type="subcellular location">
    <subcellularLocation>
        <location evidence="1">Cell membrane</location>
        <topology evidence="1">Multi-pass membrane protein</topology>
    </subcellularLocation>
</comment>
<accession>A0A1Y1VNE0</accession>
<evidence type="ECO:0000313" key="10">
    <source>
        <dbReference type="Proteomes" id="UP000193719"/>
    </source>
</evidence>
<keyword evidence="2" id="KW-1003">Cell membrane</keyword>
<evidence type="ECO:0000256" key="3">
    <source>
        <dbReference type="ARBA" id="ARBA00022692"/>
    </source>
</evidence>
<feature type="coiled-coil region" evidence="6">
    <location>
        <begin position="104"/>
        <end position="131"/>
    </location>
</feature>
<dbReference type="PANTHER" id="PTHR32322:SF18">
    <property type="entry name" value="S-ADENOSYLMETHIONINE_S-ADENOSYLHOMOCYSTEINE TRANSPORTER"/>
    <property type="match status" value="1"/>
</dbReference>
<feature type="transmembrane region" description="Helical" evidence="7">
    <location>
        <begin position="326"/>
        <end position="348"/>
    </location>
</feature>
<feature type="domain" description="EamA" evidence="8">
    <location>
        <begin position="282"/>
        <end position="401"/>
    </location>
</feature>
<evidence type="ECO:0000256" key="7">
    <source>
        <dbReference type="SAM" id="Phobius"/>
    </source>
</evidence>
<dbReference type="GO" id="GO:0005886">
    <property type="term" value="C:plasma membrane"/>
    <property type="evidence" value="ECO:0007669"/>
    <property type="project" value="UniProtKB-SubCell"/>
</dbReference>
<sequence>MAHFIFHEDQLTFKKIIGSTFGIIGVTLINLNFYDENNDSSHSTNNNRMNSIIGHGMIILSSLCSALGILLLKIKVSPTKKDFYISNKNWKIFNRLIKKRLPYLKEKMKKEEEEEKQKKTLSQVKQNLNSTSIEITTPDLNTFENEIIHYPLNFDMFFDKSYSFTKDKDIDEKTEYIPSLKHAKLKIPGFNEYTLRSSYYSIFTNHNSLIFNNYLIEEESHEKILERAEVSSRPSKVLSKDSGDNSYINTSKNKQDSMEYEMKPNKDSSIHQIVELYSHDSSDIIMMTGYQMIIGSLLLSIVGLLWNIFSNADYNNNLVKKTKLSLYVYIIIGVIVITTALTFSLWNILMKYNSICFLSFFNFLIPIFSKIFSGLFFRIESIFSAFNLVSLILVCLGIGIASF</sequence>
<evidence type="ECO:0000256" key="5">
    <source>
        <dbReference type="ARBA" id="ARBA00023136"/>
    </source>
</evidence>
<dbReference type="AlphaFoldDB" id="A0A1Y1VNE0"/>
<evidence type="ECO:0000256" key="6">
    <source>
        <dbReference type="SAM" id="Coils"/>
    </source>
</evidence>
<evidence type="ECO:0000256" key="2">
    <source>
        <dbReference type="ARBA" id="ARBA00022475"/>
    </source>
</evidence>
<gene>
    <name evidence="9" type="ORF">BCR36DRAFT_579009</name>
</gene>
<keyword evidence="10" id="KW-1185">Reference proteome</keyword>
<organism evidence="9 10">
    <name type="scientific">Piromyces finnis</name>
    <dbReference type="NCBI Taxonomy" id="1754191"/>
    <lineage>
        <taxon>Eukaryota</taxon>
        <taxon>Fungi</taxon>
        <taxon>Fungi incertae sedis</taxon>
        <taxon>Chytridiomycota</taxon>
        <taxon>Chytridiomycota incertae sedis</taxon>
        <taxon>Neocallimastigomycetes</taxon>
        <taxon>Neocallimastigales</taxon>
        <taxon>Neocallimastigaceae</taxon>
        <taxon>Piromyces</taxon>
    </lineage>
</organism>
<evidence type="ECO:0000259" key="8">
    <source>
        <dbReference type="Pfam" id="PF00892"/>
    </source>
</evidence>
<dbReference type="EMBL" id="MCFH01000001">
    <property type="protein sequence ID" value="ORX60937.1"/>
    <property type="molecule type" value="Genomic_DNA"/>
</dbReference>
<dbReference type="Proteomes" id="UP000193719">
    <property type="component" value="Unassembled WGS sequence"/>
</dbReference>
<name>A0A1Y1VNE0_9FUNG</name>
<protein>
    <recommendedName>
        <fullName evidence="8">EamA domain-containing protein</fullName>
    </recommendedName>
</protein>
<evidence type="ECO:0000256" key="4">
    <source>
        <dbReference type="ARBA" id="ARBA00022989"/>
    </source>
</evidence>
<evidence type="ECO:0000256" key="1">
    <source>
        <dbReference type="ARBA" id="ARBA00004651"/>
    </source>
</evidence>
<dbReference type="OrthoDB" id="10494526at2759"/>
<dbReference type="PANTHER" id="PTHR32322">
    <property type="entry name" value="INNER MEMBRANE TRANSPORTER"/>
    <property type="match status" value="1"/>
</dbReference>